<dbReference type="InterPro" id="IPR005560">
    <property type="entry name" value="Csp_YhjQ"/>
</dbReference>
<dbReference type="Gene3D" id="1.20.1270.360">
    <property type="match status" value="1"/>
</dbReference>
<evidence type="ECO:0000313" key="1">
    <source>
        <dbReference type="EMBL" id="QQG35763.1"/>
    </source>
</evidence>
<dbReference type="PANTHER" id="PTHR37310:SF1">
    <property type="entry name" value="CYTOPLASMIC PROTEIN"/>
    <property type="match status" value="1"/>
</dbReference>
<dbReference type="AlphaFoldDB" id="A0A7T5UHM9"/>
<accession>A0A7T5UHM9</accession>
<gene>
    <name evidence="1" type="ORF">HYS17_09675</name>
</gene>
<dbReference type="Proteomes" id="UP000595362">
    <property type="component" value="Chromosome"/>
</dbReference>
<dbReference type="Pfam" id="PF03860">
    <property type="entry name" value="Csp"/>
    <property type="match status" value="1"/>
</dbReference>
<proteinExistence type="predicted"/>
<dbReference type="InterPro" id="IPR044543">
    <property type="entry name" value="YHJQ-like"/>
</dbReference>
<evidence type="ECO:0000313" key="2">
    <source>
        <dbReference type="Proteomes" id="UP000595362"/>
    </source>
</evidence>
<reference evidence="1 2" key="1">
    <citation type="submission" date="2020-07" db="EMBL/GenBank/DDBJ databases">
        <title>Huge and variable diversity of episymbiotic CPR bacteria and DPANN archaea in groundwater ecosystems.</title>
        <authorList>
            <person name="He C.Y."/>
            <person name="Keren R."/>
            <person name="Whittaker M."/>
            <person name="Farag I.F."/>
            <person name="Doudna J."/>
            <person name="Cate J.H.D."/>
            <person name="Banfield J.F."/>
        </authorList>
    </citation>
    <scope>NUCLEOTIDE SEQUENCE [LARGE SCALE GENOMIC DNA]</scope>
    <source>
        <strain evidence="1">NC_groundwater_70_Ag_B-0.1um_54_66</strain>
    </source>
</reference>
<protein>
    <submittedName>
        <fullName evidence="1">Four-helix bundle copper-binding protein</fullName>
    </submittedName>
</protein>
<sequence length="115" mass="12481">MTDTRKNAIAACQTCHLLCQETLAYHGDETGGRQLSPQHIKRLMACIEICQTTANLLAIRAPLIDQLCEICAHICEQCASSCRAVECDEMRQCANAAGHCASACYEASNHIKKAA</sequence>
<dbReference type="CDD" id="cd08026">
    <property type="entry name" value="DUF326"/>
    <property type="match status" value="1"/>
</dbReference>
<name>A0A7T5UHM9_9BACT</name>
<dbReference type="EMBL" id="CP066681">
    <property type="protein sequence ID" value="QQG35763.1"/>
    <property type="molecule type" value="Genomic_DNA"/>
</dbReference>
<dbReference type="PANTHER" id="PTHR37310">
    <property type="entry name" value="CYTOPLASMIC PROTEIN-RELATED"/>
    <property type="match status" value="1"/>
</dbReference>
<organism evidence="1 2">
    <name type="scientific">Micavibrio aeruginosavorus</name>
    <dbReference type="NCBI Taxonomy" id="349221"/>
    <lineage>
        <taxon>Bacteria</taxon>
        <taxon>Pseudomonadati</taxon>
        <taxon>Bdellovibrionota</taxon>
        <taxon>Bdellovibrionia</taxon>
        <taxon>Bdellovibrionales</taxon>
        <taxon>Pseudobdellovibrionaceae</taxon>
        <taxon>Micavibrio</taxon>
    </lineage>
</organism>